<dbReference type="Gene3D" id="1.10.340.30">
    <property type="entry name" value="Hypothetical protein, domain 2"/>
    <property type="match status" value="1"/>
</dbReference>
<feature type="domain" description="Helix-hairpin-helix DNA-binding motif class 1" evidence="12">
    <location>
        <begin position="121"/>
        <end position="140"/>
    </location>
</feature>
<dbReference type="PANTHER" id="PTHR10359">
    <property type="entry name" value="A/G-SPECIFIC ADENINE GLYCOSYLASE/ENDONUCLEASE III"/>
    <property type="match status" value="1"/>
</dbReference>
<dbReference type="Pfam" id="PF00633">
    <property type="entry name" value="HHH"/>
    <property type="match status" value="1"/>
</dbReference>
<dbReference type="HAMAP" id="MF_00942">
    <property type="entry name" value="Nth"/>
    <property type="match status" value="1"/>
</dbReference>
<dbReference type="PANTHER" id="PTHR10359:SF18">
    <property type="entry name" value="ENDONUCLEASE III"/>
    <property type="match status" value="1"/>
</dbReference>
<keyword evidence="2" id="KW-0004">4Fe-4S</keyword>
<dbReference type="InterPro" id="IPR005759">
    <property type="entry name" value="Nth"/>
</dbReference>
<keyword evidence="5" id="KW-0378">Hydrolase</keyword>
<dbReference type="Gene3D" id="1.10.1670.10">
    <property type="entry name" value="Helix-hairpin-Helix base-excision DNA repair enzymes (C-terminal)"/>
    <property type="match status" value="1"/>
</dbReference>
<evidence type="ECO:0000313" key="14">
    <source>
        <dbReference type="EMBL" id="EQD54361.1"/>
    </source>
</evidence>
<sequence length="232" mass="26090">MNRAKPAPIARTWSRRRAAVFFACLERTCPYPVTELRYETPFQLLAAVLLSAQSTDRAVNRATEALFRVAPTPQLMVALRAEQLETHLRRLGLYRMKTRHLLASCRMLIERFNGEVPSRREDLEALPGIGRKSANVILNALYGAPTIAVDTHVFRVANRTGLAPGKTPQAVEEALLKIVPDRYKTRAHHWLVLHGRYVCRARVPSCPECAVNRLCTFAGKTTRPSPRTPRSA</sequence>
<feature type="domain" description="HhH-GPD" evidence="13">
    <location>
        <begin position="50"/>
        <end position="197"/>
    </location>
</feature>
<comment type="similarity">
    <text evidence="1">Belongs to the Nth/MutY family.</text>
</comment>
<evidence type="ECO:0000256" key="8">
    <source>
        <dbReference type="ARBA" id="ARBA00023125"/>
    </source>
</evidence>
<dbReference type="SUPFAM" id="SSF48150">
    <property type="entry name" value="DNA-glycosylase"/>
    <property type="match status" value="1"/>
</dbReference>
<dbReference type="CDD" id="cd00056">
    <property type="entry name" value="ENDO3c"/>
    <property type="match status" value="1"/>
</dbReference>
<evidence type="ECO:0000256" key="2">
    <source>
        <dbReference type="ARBA" id="ARBA00022485"/>
    </source>
</evidence>
<dbReference type="NCBIfam" id="TIGR01083">
    <property type="entry name" value="nth"/>
    <property type="match status" value="1"/>
</dbReference>
<dbReference type="InterPro" id="IPR023170">
    <property type="entry name" value="HhH_base_excis_C"/>
</dbReference>
<gene>
    <name evidence="14" type="ORF">B1B_09732</name>
</gene>
<protein>
    <submittedName>
        <fullName evidence="14">Endonuclease III</fullName>
        <ecNumber evidence="14">4.2.99.18</ecNumber>
    </submittedName>
</protein>
<evidence type="ECO:0000256" key="5">
    <source>
        <dbReference type="ARBA" id="ARBA00022801"/>
    </source>
</evidence>
<dbReference type="InterPro" id="IPR004036">
    <property type="entry name" value="Endonuclease-III-like_CS2"/>
</dbReference>
<dbReference type="InterPro" id="IPR003583">
    <property type="entry name" value="Hlx-hairpin-Hlx_DNA-bd_motif"/>
</dbReference>
<dbReference type="PIRSF" id="PIRSF001435">
    <property type="entry name" value="Nth"/>
    <property type="match status" value="1"/>
</dbReference>
<evidence type="ECO:0000256" key="1">
    <source>
        <dbReference type="ARBA" id="ARBA00008343"/>
    </source>
</evidence>
<keyword evidence="3" id="KW-0479">Metal-binding</keyword>
<dbReference type="GO" id="GO:0051539">
    <property type="term" value="F:4 iron, 4 sulfur cluster binding"/>
    <property type="evidence" value="ECO:0007669"/>
    <property type="project" value="UniProtKB-KW"/>
</dbReference>
<keyword evidence="14" id="KW-0255">Endonuclease</keyword>
<keyword evidence="9" id="KW-0234">DNA repair</keyword>
<evidence type="ECO:0000256" key="6">
    <source>
        <dbReference type="ARBA" id="ARBA00023004"/>
    </source>
</evidence>
<dbReference type="GO" id="GO:0019104">
    <property type="term" value="F:DNA N-glycosylase activity"/>
    <property type="evidence" value="ECO:0007669"/>
    <property type="project" value="TreeGrafter"/>
</dbReference>
<evidence type="ECO:0000256" key="9">
    <source>
        <dbReference type="ARBA" id="ARBA00023204"/>
    </source>
</evidence>
<evidence type="ECO:0000256" key="3">
    <source>
        <dbReference type="ARBA" id="ARBA00022723"/>
    </source>
</evidence>
<dbReference type="GO" id="GO:0046872">
    <property type="term" value="F:metal ion binding"/>
    <property type="evidence" value="ECO:0007669"/>
    <property type="project" value="UniProtKB-KW"/>
</dbReference>
<keyword evidence="8" id="KW-0238">DNA-binding</keyword>
<dbReference type="InterPro" id="IPR003265">
    <property type="entry name" value="HhH-GPD_domain"/>
</dbReference>
<dbReference type="FunFam" id="1.10.1670.10:FF:000001">
    <property type="entry name" value="Endonuclease III"/>
    <property type="match status" value="1"/>
</dbReference>
<dbReference type="EMBL" id="AUZY01006438">
    <property type="protein sequence ID" value="EQD54361.1"/>
    <property type="molecule type" value="Genomic_DNA"/>
</dbReference>
<evidence type="ECO:0000256" key="10">
    <source>
        <dbReference type="ARBA" id="ARBA00023239"/>
    </source>
</evidence>
<evidence type="ECO:0000259" key="12">
    <source>
        <dbReference type="SMART" id="SM00278"/>
    </source>
</evidence>
<keyword evidence="11" id="KW-0326">Glycosidase</keyword>
<dbReference type="SMART" id="SM00278">
    <property type="entry name" value="HhH1"/>
    <property type="match status" value="1"/>
</dbReference>
<evidence type="ECO:0000259" key="13">
    <source>
        <dbReference type="SMART" id="SM00478"/>
    </source>
</evidence>
<dbReference type="GO" id="GO:0003677">
    <property type="term" value="F:DNA binding"/>
    <property type="evidence" value="ECO:0007669"/>
    <property type="project" value="UniProtKB-KW"/>
</dbReference>
<keyword evidence="4" id="KW-0227">DNA damage</keyword>
<keyword evidence="10 14" id="KW-0456">Lyase</keyword>
<dbReference type="AlphaFoldDB" id="T1A1C6"/>
<keyword evidence="6" id="KW-0408">Iron</keyword>
<proteinExistence type="inferred from homology"/>
<evidence type="ECO:0000256" key="4">
    <source>
        <dbReference type="ARBA" id="ARBA00022763"/>
    </source>
</evidence>
<name>T1A1C6_9ZZZZ</name>
<dbReference type="EC" id="4.2.99.18" evidence="14"/>
<dbReference type="SMART" id="SM00478">
    <property type="entry name" value="ENDO3c"/>
    <property type="match status" value="1"/>
</dbReference>
<keyword evidence="7" id="KW-0411">Iron-sulfur</keyword>
<dbReference type="Pfam" id="PF00730">
    <property type="entry name" value="HhH-GPD"/>
    <property type="match status" value="1"/>
</dbReference>
<evidence type="ECO:0000256" key="7">
    <source>
        <dbReference type="ARBA" id="ARBA00023014"/>
    </source>
</evidence>
<dbReference type="FunFam" id="1.10.340.30:FF:000001">
    <property type="entry name" value="Endonuclease III"/>
    <property type="match status" value="1"/>
</dbReference>
<keyword evidence="14" id="KW-0540">Nuclease</keyword>
<evidence type="ECO:0000256" key="11">
    <source>
        <dbReference type="ARBA" id="ARBA00023295"/>
    </source>
</evidence>
<reference evidence="14" key="2">
    <citation type="journal article" date="2014" name="ISME J.">
        <title>Microbial stratification in low pH oxic and suboxic macroscopic growths along an acid mine drainage.</title>
        <authorList>
            <person name="Mendez-Garcia C."/>
            <person name="Mesa V."/>
            <person name="Sprenger R.R."/>
            <person name="Richter M."/>
            <person name="Diez M.S."/>
            <person name="Solano J."/>
            <person name="Bargiela R."/>
            <person name="Golyshina O.V."/>
            <person name="Manteca A."/>
            <person name="Ramos J.L."/>
            <person name="Gallego J.R."/>
            <person name="Llorente I."/>
            <person name="Martins Dos Santos V.A."/>
            <person name="Jensen O.N."/>
            <person name="Pelaez A.I."/>
            <person name="Sanchez J."/>
            <person name="Ferrer M."/>
        </authorList>
    </citation>
    <scope>NUCLEOTIDE SEQUENCE</scope>
</reference>
<dbReference type="GO" id="GO:0140078">
    <property type="term" value="F:class I DNA-(apurinic or apyrimidinic site) endonuclease activity"/>
    <property type="evidence" value="ECO:0007669"/>
    <property type="project" value="UniProtKB-EC"/>
</dbReference>
<dbReference type="GO" id="GO:0006285">
    <property type="term" value="P:base-excision repair, AP site formation"/>
    <property type="evidence" value="ECO:0007669"/>
    <property type="project" value="TreeGrafter"/>
</dbReference>
<dbReference type="PROSITE" id="PS01155">
    <property type="entry name" value="ENDONUCLEASE_III_2"/>
    <property type="match status" value="1"/>
</dbReference>
<organism evidence="14">
    <name type="scientific">mine drainage metagenome</name>
    <dbReference type="NCBI Taxonomy" id="410659"/>
    <lineage>
        <taxon>unclassified sequences</taxon>
        <taxon>metagenomes</taxon>
        <taxon>ecological metagenomes</taxon>
    </lineage>
</organism>
<comment type="caution">
    <text evidence="14">The sequence shown here is derived from an EMBL/GenBank/DDBJ whole genome shotgun (WGS) entry which is preliminary data.</text>
</comment>
<accession>T1A1C6</accession>
<reference evidence="14" key="1">
    <citation type="submission" date="2013-08" db="EMBL/GenBank/DDBJ databases">
        <authorList>
            <person name="Mendez C."/>
            <person name="Richter M."/>
            <person name="Ferrer M."/>
            <person name="Sanchez J."/>
        </authorList>
    </citation>
    <scope>NUCLEOTIDE SEQUENCE</scope>
</reference>
<dbReference type="InterPro" id="IPR000445">
    <property type="entry name" value="HhH_motif"/>
</dbReference>
<dbReference type="InterPro" id="IPR011257">
    <property type="entry name" value="DNA_glycosylase"/>
</dbReference>